<dbReference type="GO" id="GO:0005049">
    <property type="term" value="F:nuclear export signal receptor activity"/>
    <property type="evidence" value="ECO:0007669"/>
    <property type="project" value="InterPro"/>
</dbReference>
<dbReference type="Gene3D" id="1.25.10.10">
    <property type="entry name" value="Leucine-rich Repeat Variant"/>
    <property type="match status" value="1"/>
</dbReference>
<organism evidence="4">
    <name type="scientific">Oryza sativa subsp. japonica</name>
    <name type="common">Rice</name>
    <dbReference type="NCBI Taxonomy" id="39947"/>
    <lineage>
        <taxon>Eukaryota</taxon>
        <taxon>Viridiplantae</taxon>
        <taxon>Streptophyta</taxon>
        <taxon>Embryophyta</taxon>
        <taxon>Tracheophyta</taxon>
        <taxon>Spermatophyta</taxon>
        <taxon>Magnoliopsida</taxon>
        <taxon>Liliopsida</taxon>
        <taxon>Poales</taxon>
        <taxon>Poaceae</taxon>
        <taxon>BOP clade</taxon>
        <taxon>Oryzoideae</taxon>
        <taxon>Oryzeae</taxon>
        <taxon>Oryzinae</taxon>
        <taxon>Oryza</taxon>
        <taxon>Oryza sativa</taxon>
    </lineage>
</organism>
<dbReference type="InterPro" id="IPR045478">
    <property type="entry name" value="Exportin-5_C"/>
</dbReference>
<feature type="transmembrane region" description="Helical" evidence="2">
    <location>
        <begin position="155"/>
        <end position="174"/>
    </location>
</feature>
<sequence>MPRRKKHPRFRGTLGTYKFRQALLGDPARHNRFSVLEAEATDDDSSTEPSSRMQDIEDSCGNRSTQDNSRRELVTINHYKTGHPAIMPSVFSILSFLCPNLAKSILVDLDVVFVSEIGTAVMEDVGNMNPLLRTLLEMVSEEQISEIPRHGLENLLLVAIYTTVKFNILMMLMLSLLPHGIGEGMGLHLVEENNFLYGAFTFVVTCPWIKKDTKLLSRILLRLSEIWSQPEWETNLLDFFNNAQFRTSVYNVVAFFENELTMCTAENYDGINHERKLNYSTLTTLIPLLFPLLLELLQYVHSLWTDEVASNISEELEGAKCIICSEKLCGIVEETTEIQDMNEEELLVDEIREWLEKIRQTGYNVIGMCASLEGAFCKLLDSFSVCGTLLKDVESMDFRHLTMLIKYTIVPLVKSCPPDLWVEWIDMLLPPVFHYCEETLYSSWCSLLYKDIVSVPDKFCESFSKEMVEKAGKGLLSELTREASYLLAAMALPEQNGSIVSTADLESTSSSLVGYLLCHDNIRSSILRLINYIFGYWKDGEARIIAAPFCHSLIQLAIATHNDELLYFVQDDILPKIVQCLTLEPKSDNNALYLLCEDAYHCMQSQGSAQEGERNGNTAEIFEDWLSKQMIVARYKYTSSDELQDMVWIWEIEEEFIAYLHTYVDMLHKVDEIGDTMEDCYLSSPIKFVSKHDTDCCAISHAWAMSTMLSCSGYDESVQELVEDDSEVWSALPGFCRQETLELFCRILDSWEPQFHPLIRQDDKEMLREIACLLTSREDIHHVQSFQPVSSDFLLHLQPYAQNYIEVKNARSGYDRVKEQTRLHEAFDIHLASGALDDFVRRTSSSKDDFIKIILDDDILRSQFTDLDYDLLKLSYERRAKLLSKQDQLCLYCKHMKSAVINLQHRDRLESLICELEAEGFFSVDDDSIEWENEHFSELVDEFNEHVFAGIHLPKYYVIRGIMDYREMLNMKDSTWDDAFSVVVDGAFCRWMEDRDLFWMETRYYSHCYYDIIQEPVKMIWRTTGDEMTVGHTTRMSRSNARLSKRHGVADAAEFLSSHSLKAKRSGDWTLTRHMAMGKHFEINDPCIVWNFQLWTLNKI</sequence>
<name>Q2R3M5_ORYSJ</name>
<dbReference type="PANTHER" id="PTHR11223:SF11">
    <property type="entry name" value="OS11G0519500 PROTEIN"/>
    <property type="match status" value="1"/>
</dbReference>
<dbReference type="AlphaFoldDB" id="Q2R3M5"/>
<gene>
    <name evidence="4" type="ordered locus">LOC_Os11g31430</name>
</gene>
<evidence type="ECO:0000256" key="2">
    <source>
        <dbReference type="SAM" id="Phobius"/>
    </source>
</evidence>
<keyword evidence="2" id="KW-1133">Transmembrane helix</keyword>
<keyword evidence="2" id="KW-0812">Transmembrane</keyword>
<accession>Q2R3M5</accession>
<dbReference type="InterPro" id="IPR011989">
    <property type="entry name" value="ARM-like"/>
</dbReference>
<evidence type="ECO:0000259" key="3">
    <source>
        <dbReference type="Pfam" id="PF19273"/>
    </source>
</evidence>
<dbReference type="PANTHER" id="PTHR11223">
    <property type="entry name" value="EXPORTIN 1/5"/>
    <property type="match status" value="1"/>
</dbReference>
<reference evidence="4" key="2">
    <citation type="submission" date="2005-04" db="EMBL/GenBank/DDBJ databases">
        <authorList>
            <person name="Buell C.R."/>
            <person name="Wing R.A."/>
            <person name="McCombie W.A."/>
            <person name="Ouyang S."/>
        </authorList>
    </citation>
    <scope>NUCLEOTIDE SEQUENCE</scope>
</reference>
<reference evidence="4" key="3">
    <citation type="submission" date="2006-01" db="EMBL/GenBank/DDBJ databases">
        <authorList>
            <person name="Buell R."/>
        </authorList>
    </citation>
    <scope>NUCLEOTIDE SEQUENCE</scope>
</reference>
<proteinExistence type="predicted"/>
<dbReference type="Pfam" id="PF19273">
    <property type="entry name" value="Exportin-5"/>
    <property type="match status" value="1"/>
</dbReference>
<dbReference type="GO" id="GO:0006611">
    <property type="term" value="P:protein export from nucleus"/>
    <property type="evidence" value="ECO:0007669"/>
    <property type="project" value="InterPro"/>
</dbReference>
<evidence type="ECO:0000313" key="4">
    <source>
        <dbReference type="EMBL" id="ABA93873.1"/>
    </source>
</evidence>
<feature type="domain" description="Exportin-5 C-terminal" evidence="3">
    <location>
        <begin position="191"/>
        <end position="588"/>
    </location>
</feature>
<protein>
    <submittedName>
        <fullName evidence="4">Expressed protein</fullName>
    </submittedName>
</protein>
<reference evidence="4" key="1">
    <citation type="journal article" date="2005" name="BMC Biol.">
        <title>The sequence of rice chromosomes 11 and 12, rich in disease resistance genes and recent gene duplications.</title>
        <authorList>
            <consortium name="The rice chromosomes 11 and 12 sequencing consortia"/>
        </authorList>
    </citation>
    <scope>NUCLEOTIDE SEQUENCE [LARGE SCALE GENOMIC DNA]</scope>
</reference>
<evidence type="ECO:0000256" key="1">
    <source>
        <dbReference type="SAM" id="MobiDB-lite"/>
    </source>
</evidence>
<keyword evidence="2" id="KW-0472">Membrane</keyword>
<feature type="region of interest" description="Disordered" evidence="1">
    <location>
        <begin position="38"/>
        <end position="68"/>
    </location>
</feature>
<dbReference type="InterPro" id="IPR045065">
    <property type="entry name" value="XPO1/5"/>
</dbReference>
<dbReference type="EMBL" id="DP000010">
    <property type="protein sequence ID" value="ABA93873.1"/>
    <property type="molecule type" value="Genomic_DNA"/>
</dbReference>